<dbReference type="GO" id="GO:0005524">
    <property type="term" value="F:ATP binding"/>
    <property type="evidence" value="ECO:0007669"/>
    <property type="project" value="InterPro"/>
</dbReference>
<dbReference type="EMBL" id="FUWG01000002">
    <property type="protein sequence ID" value="SJZ29937.1"/>
    <property type="molecule type" value="Genomic_DNA"/>
</dbReference>
<evidence type="ECO:0000259" key="1">
    <source>
        <dbReference type="PROSITE" id="PS50011"/>
    </source>
</evidence>
<dbReference type="InterPro" id="IPR000719">
    <property type="entry name" value="Prot_kinase_dom"/>
</dbReference>
<sequence>MKLIGKGNTAEVYDAGEEKILKLFVKGYPKFAVEHEYKNARIMQSFHLPVPACFEMTEVDNRYGIVYEKVSGCDLYEYMIKNNAGKKGIEIFYNLQNQILNCKCNELMSYKDFIKMIIGDKSPETIKKLDKLPDGENICHGDFHLWNILIDDSGKAKVIDFMNVCRGPKLYDIARTFYLLKGD</sequence>
<evidence type="ECO:0000313" key="2">
    <source>
        <dbReference type="EMBL" id="SJZ29937.1"/>
    </source>
</evidence>
<dbReference type="OrthoDB" id="9799672at2"/>
<dbReference type="PROSITE" id="PS50011">
    <property type="entry name" value="PROTEIN_KINASE_DOM"/>
    <property type="match status" value="1"/>
</dbReference>
<keyword evidence="3" id="KW-1185">Reference proteome</keyword>
<name>A0A1T4JIP9_TREPO</name>
<keyword evidence="2" id="KW-0808">Transferase</keyword>
<dbReference type="AlphaFoldDB" id="A0A1T4JIP9"/>
<dbReference type="InterPro" id="IPR011009">
    <property type="entry name" value="Kinase-like_dom_sf"/>
</dbReference>
<feature type="domain" description="Protein kinase" evidence="1">
    <location>
        <begin position="1"/>
        <end position="183"/>
    </location>
</feature>
<dbReference type="GO" id="GO:0004672">
    <property type="term" value="F:protein kinase activity"/>
    <property type="evidence" value="ECO:0007669"/>
    <property type="project" value="InterPro"/>
</dbReference>
<dbReference type="SUPFAM" id="SSF56112">
    <property type="entry name" value="Protein kinase-like (PK-like)"/>
    <property type="match status" value="1"/>
</dbReference>
<proteinExistence type="predicted"/>
<dbReference type="STRING" id="261392.SAMN02745149_00344"/>
<organism evidence="2 3">
    <name type="scientific">Treponema porcinum</name>
    <dbReference type="NCBI Taxonomy" id="261392"/>
    <lineage>
        <taxon>Bacteria</taxon>
        <taxon>Pseudomonadati</taxon>
        <taxon>Spirochaetota</taxon>
        <taxon>Spirochaetia</taxon>
        <taxon>Spirochaetales</taxon>
        <taxon>Treponemataceae</taxon>
        <taxon>Treponema</taxon>
    </lineage>
</organism>
<dbReference type="GeneID" id="78315665"/>
<reference evidence="2 3" key="1">
    <citation type="submission" date="2017-02" db="EMBL/GenBank/DDBJ databases">
        <authorList>
            <person name="Peterson S.W."/>
        </authorList>
    </citation>
    <scope>NUCLEOTIDE SEQUENCE [LARGE SCALE GENOMIC DNA]</scope>
    <source>
        <strain evidence="2 3">ATCC BAA-908</strain>
    </source>
</reference>
<evidence type="ECO:0000313" key="3">
    <source>
        <dbReference type="Proteomes" id="UP000190423"/>
    </source>
</evidence>
<gene>
    <name evidence="2" type="ORF">SAMN02745149_00344</name>
</gene>
<dbReference type="Gene3D" id="1.10.510.10">
    <property type="entry name" value="Transferase(Phosphotransferase) domain 1"/>
    <property type="match status" value="1"/>
</dbReference>
<feature type="non-terminal residue" evidence="2">
    <location>
        <position position="183"/>
    </location>
</feature>
<dbReference type="Proteomes" id="UP000190423">
    <property type="component" value="Unassembled WGS sequence"/>
</dbReference>
<dbReference type="RefSeq" id="WP_078932250.1">
    <property type="nucleotide sequence ID" value="NZ_FUWG01000002.1"/>
</dbReference>
<dbReference type="InterPro" id="IPR002575">
    <property type="entry name" value="Aminoglycoside_PTrfase"/>
</dbReference>
<protein>
    <submittedName>
        <fullName evidence="2">Phosphotransferase enzyme family protein</fullName>
    </submittedName>
</protein>
<accession>A0A1T4JIP9</accession>
<dbReference type="Pfam" id="PF01636">
    <property type="entry name" value="APH"/>
    <property type="match status" value="1"/>
</dbReference>